<evidence type="ECO:0000256" key="1">
    <source>
        <dbReference type="SAM" id="Phobius"/>
    </source>
</evidence>
<feature type="transmembrane region" description="Helical" evidence="1">
    <location>
        <begin position="100"/>
        <end position="128"/>
    </location>
</feature>
<dbReference type="OrthoDB" id="223973at2"/>
<comment type="caution">
    <text evidence="2">The sequence shown here is derived from an EMBL/GenBank/DDBJ whole genome shotgun (WGS) entry which is preliminary data.</text>
</comment>
<feature type="transmembrane region" description="Helical" evidence="1">
    <location>
        <begin position="390"/>
        <end position="407"/>
    </location>
</feature>
<keyword evidence="3" id="KW-1185">Reference proteome</keyword>
<accession>A0A5C5YY42</accession>
<feature type="transmembrane region" description="Helical" evidence="1">
    <location>
        <begin position="214"/>
        <end position="233"/>
    </location>
</feature>
<evidence type="ECO:0000313" key="3">
    <source>
        <dbReference type="Proteomes" id="UP000315010"/>
    </source>
</evidence>
<dbReference type="RefSeq" id="WP_146395112.1">
    <property type="nucleotide sequence ID" value="NZ_SJPJ01000001.1"/>
</dbReference>
<feature type="transmembrane region" description="Helical" evidence="1">
    <location>
        <begin position="148"/>
        <end position="171"/>
    </location>
</feature>
<organism evidence="2 3">
    <name type="scientific">Novipirellula herctigrandis</name>
    <dbReference type="NCBI Taxonomy" id="2527986"/>
    <lineage>
        <taxon>Bacteria</taxon>
        <taxon>Pseudomonadati</taxon>
        <taxon>Planctomycetota</taxon>
        <taxon>Planctomycetia</taxon>
        <taxon>Pirellulales</taxon>
        <taxon>Pirellulaceae</taxon>
        <taxon>Novipirellula</taxon>
    </lineage>
</organism>
<feature type="transmembrane region" description="Helical" evidence="1">
    <location>
        <begin position="282"/>
        <end position="300"/>
    </location>
</feature>
<feature type="transmembrane region" description="Helical" evidence="1">
    <location>
        <begin position="58"/>
        <end position="79"/>
    </location>
</feature>
<dbReference type="AlphaFoldDB" id="A0A5C5YY42"/>
<dbReference type="Pfam" id="PF12730">
    <property type="entry name" value="ABC2_membrane_4"/>
    <property type="match status" value="1"/>
</dbReference>
<dbReference type="Proteomes" id="UP000315010">
    <property type="component" value="Unassembled WGS sequence"/>
</dbReference>
<dbReference type="EMBL" id="SJPJ01000001">
    <property type="protein sequence ID" value="TWT80008.1"/>
    <property type="molecule type" value="Genomic_DNA"/>
</dbReference>
<keyword evidence="1" id="KW-1133">Transmembrane helix</keyword>
<reference evidence="2 3" key="1">
    <citation type="submission" date="2019-02" db="EMBL/GenBank/DDBJ databases">
        <title>Deep-cultivation of Planctomycetes and their phenomic and genomic characterization uncovers novel biology.</title>
        <authorList>
            <person name="Wiegand S."/>
            <person name="Jogler M."/>
            <person name="Boedeker C."/>
            <person name="Pinto D."/>
            <person name="Vollmers J."/>
            <person name="Rivas-Marin E."/>
            <person name="Kohn T."/>
            <person name="Peeters S.H."/>
            <person name="Heuer A."/>
            <person name="Rast P."/>
            <person name="Oberbeckmann S."/>
            <person name="Bunk B."/>
            <person name="Jeske O."/>
            <person name="Meyerdierks A."/>
            <person name="Storesund J.E."/>
            <person name="Kallscheuer N."/>
            <person name="Luecker S."/>
            <person name="Lage O.M."/>
            <person name="Pohl T."/>
            <person name="Merkel B.J."/>
            <person name="Hornburger P."/>
            <person name="Mueller R.-W."/>
            <person name="Bruemmer F."/>
            <person name="Labrenz M."/>
            <person name="Spormann A.M."/>
            <person name="Op Den Camp H."/>
            <person name="Overmann J."/>
            <person name="Amann R."/>
            <person name="Jetten M.S.M."/>
            <person name="Mascher T."/>
            <person name="Medema M.H."/>
            <person name="Devos D.P."/>
            <person name="Kaster A.-K."/>
            <person name="Ovreas L."/>
            <person name="Rohde M."/>
            <person name="Galperin M.Y."/>
            <person name="Jogler C."/>
        </authorList>
    </citation>
    <scope>NUCLEOTIDE SEQUENCE [LARGE SCALE GENOMIC DNA]</scope>
    <source>
        <strain evidence="2 3">CA13</strain>
    </source>
</reference>
<proteinExistence type="predicted"/>
<feature type="transmembrane region" description="Helical" evidence="1">
    <location>
        <begin position="419"/>
        <end position="437"/>
    </location>
</feature>
<sequence length="848" mass="95247">MSAVTATSKPNRFNTWLIWKESCHLVPLVMALVLGVGMLVAFQYWMNELRTAEFDASMELILLVLPGIFATGVGAVMVGQERENRTIDWLSSLPITPRQLFVTKVMVALAGLAIMWLIAIVAITVLIGEDPHVSRWRLTNTTQISQKLTPISFPLWMVHSLFVLLAGFYAAWRVKNQFLSLVALLALATVPFLASAFISEFGSMRGRVYPGTEFFVWLGVSLILIPVIFIAGYRRATKVLSPAESTTLSPLKRLQTQWLAAEPPTFHSSIAAMVWQSIHSSWFLLPILLALVIGFFFAGFNPWTRIIGIAFAGYIGIPLAVCWLAVSVFKFAGTPEQLRFLADRGISPTKVYIARHAVPIAMVASGIVVYTMIATYFLSSSSYQPRSHHWPSLLQVTLSCAGIYAVSQWVSQLIRTTTVAFCLAPLIAISATFSRYFHFNPDVRWQVFFNVLTALVPMLVTWAMMQRYMDRRDSPRKYLIVPLMLLFFGAISIAAIFADQWDSISKMNEGTVAFVVSQREALEVEGKRLVESPPKYVLVESELFDDVPLEYSGESKKAEAKRIIQTDSIQPDDLLTRLDQLRGDRSLAAKIGPNAWQGFLIWATFEQVKFKNAADTEAFDQFVPWIDTASLLTESLRKSHRWLDQEVADRIEIWLAGILSSEAMKPHLKSDVIQTALDRLPSRSERNRARRTAILASWASWPDETEDSFKRIYRDGQKLLSVKGLSLGGIELIDAESTANFVGMSYAKEYHIEQIATAALAATRQSERGQWPIDPNRDLTWWERELHDSTVASVVPAEIGPYSARTRSLPAMMTLMVIQGYPGEKIYPAQYIAMPWEATVETLKESKE</sequence>
<feature type="transmembrane region" description="Helical" evidence="1">
    <location>
        <begin position="353"/>
        <end position="378"/>
    </location>
</feature>
<feature type="transmembrane region" description="Helical" evidence="1">
    <location>
        <begin position="25"/>
        <end position="46"/>
    </location>
</feature>
<gene>
    <name evidence="2" type="ORF">CA13_14200</name>
</gene>
<keyword evidence="1" id="KW-0812">Transmembrane</keyword>
<feature type="transmembrane region" description="Helical" evidence="1">
    <location>
        <begin position="477"/>
        <end position="498"/>
    </location>
</feature>
<feature type="transmembrane region" description="Helical" evidence="1">
    <location>
        <begin position="178"/>
        <end position="198"/>
    </location>
</feature>
<feature type="transmembrane region" description="Helical" evidence="1">
    <location>
        <begin position="443"/>
        <end position="465"/>
    </location>
</feature>
<keyword evidence="1" id="KW-0472">Membrane</keyword>
<name>A0A5C5YY42_9BACT</name>
<evidence type="ECO:0000313" key="2">
    <source>
        <dbReference type="EMBL" id="TWT80008.1"/>
    </source>
</evidence>
<feature type="transmembrane region" description="Helical" evidence="1">
    <location>
        <begin position="306"/>
        <end position="332"/>
    </location>
</feature>
<protein>
    <submittedName>
        <fullName evidence="2">ABC-2 family transporter protein</fullName>
    </submittedName>
</protein>